<evidence type="ECO:0000313" key="2">
    <source>
        <dbReference type="EMBL" id="KAH7040308.1"/>
    </source>
</evidence>
<protein>
    <recommendedName>
        <fullName evidence="4">Peroxin 20</fullName>
    </recommendedName>
</protein>
<organism evidence="2 3">
    <name type="scientific">Microdochium trichocladiopsis</name>
    <dbReference type="NCBI Taxonomy" id="1682393"/>
    <lineage>
        <taxon>Eukaryota</taxon>
        <taxon>Fungi</taxon>
        <taxon>Dikarya</taxon>
        <taxon>Ascomycota</taxon>
        <taxon>Pezizomycotina</taxon>
        <taxon>Sordariomycetes</taxon>
        <taxon>Xylariomycetidae</taxon>
        <taxon>Xylariales</taxon>
        <taxon>Microdochiaceae</taxon>
        <taxon>Microdochium</taxon>
    </lineage>
</organism>
<evidence type="ECO:0008006" key="4">
    <source>
        <dbReference type="Google" id="ProtNLM"/>
    </source>
</evidence>
<proteinExistence type="predicted"/>
<feature type="compositionally biased region" description="Polar residues" evidence="1">
    <location>
        <begin position="217"/>
        <end position="226"/>
    </location>
</feature>
<feature type="region of interest" description="Disordered" evidence="1">
    <location>
        <begin position="17"/>
        <end position="55"/>
    </location>
</feature>
<feature type="compositionally biased region" description="Basic and acidic residues" evidence="1">
    <location>
        <begin position="18"/>
        <end position="28"/>
    </location>
</feature>
<dbReference type="EMBL" id="JAGTJQ010000001">
    <property type="protein sequence ID" value="KAH7040308.1"/>
    <property type="molecule type" value="Genomic_DNA"/>
</dbReference>
<dbReference type="AlphaFoldDB" id="A0A9P8YI04"/>
<reference evidence="2" key="1">
    <citation type="journal article" date="2021" name="Nat. Commun.">
        <title>Genetic determinants of endophytism in the Arabidopsis root mycobiome.</title>
        <authorList>
            <person name="Mesny F."/>
            <person name="Miyauchi S."/>
            <person name="Thiergart T."/>
            <person name="Pickel B."/>
            <person name="Atanasova L."/>
            <person name="Karlsson M."/>
            <person name="Huettel B."/>
            <person name="Barry K.W."/>
            <person name="Haridas S."/>
            <person name="Chen C."/>
            <person name="Bauer D."/>
            <person name="Andreopoulos W."/>
            <person name="Pangilinan J."/>
            <person name="LaButti K."/>
            <person name="Riley R."/>
            <person name="Lipzen A."/>
            <person name="Clum A."/>
            <person name="Drula E."/>
            <person name="Henrissat B."/>
            <person name="Kohler A."/>
            <person name="Grigoriev I.V."/>
            <person name="Martin F.M."/>
            <person name="Hacquard S."/>
        </authorList>
    </citation>
    <scope>NUCLEOTIDE SEQUENCE</scope>
    <source>
        <strain evidence="2">MPI-CAGE-CH-0230</strain>
    </source>
</reference>
<feature type="compositionally biased region" description="Polar residues" evidence="1">
    <location>
        <begin position="327"/>
        <end position="348"/>
    </location>
</feature>
<evidence type="ECO:0000313" key="3">
    <source>
        <dbReference type="Proteomes" id="UP000756346"/>
    </source>
</evidence>
<dbReference type="GeneID" id="70187376"/>
<accession>A0A9P8YI04</accession>
<dbReference type="Proteomes" id="UP000756346">
    <property type="component" value="Unassembled WGS sequence"/>
</dbReference>
<feature type="region of interest" description="Disordered" evidence="1">
    <location>
        <begin position="320"/>
        <end position="348"/>
    </location>
</feature>
<comment type="caution">
    <text evidence="2">The sequence shown here is derived from an EMBL/GenBank/DDBJ whole genome shotgun (WGS) entry which is preliminary data.</text>
</comment>
<gene>
    <name evidence="2" type="ORF">B0I36DRAFT_357624</name>
</gene>
<sequence length="348" mass="36335">MADAMCGPANALKGLAGHLDRDGSRQQDRFVASPHSAAQNFRSSPANGSSANTSFAAFQSGNSGLPSVLDGGLAGSTLHAPPPAGLAGFQARQPWQMNTAPAAISQAPQTQQGGQSWISDFQQMNVNGAMQHPAQPNLTPQAAPQYNPMFAPQRPMLGGPMYGFNNSVAPMALQGPAQATPTQVTQADDDFDFDAAMSQWMAANSGPEEEAAAATSLADSLNQAEAEQQLPAEPVASSSDVLHQEPVQPVQETVVPAEEAEAPATPGHDNGELAAAARQVVQSVSNETNDKFAKSDFFAFMRRLGNEEIVLRGTEFVEAGAADDQAPSATTSPTANREPNLQPTVEDD</sequence>
<feature type="region of interest" description="Disordered" evidence="1">
    <location>
        <begin position="204"/>
        <end position="241"/>
    </location>
</feature>
<dbReference type="OrthoDB" id="5407351at2759"/>
<feature type="compositionally biased region" description="Polar residues" evidence="1">
    <location>
        <begin position="36"/>
        <end position="55"/>
    </location>
</feature>
<dbReference type="RefSeq" id="XP_046018363.1">
    <property type="nucleotide sequence ID" value="XM_046157830.1"/>
</dbReference>
<keyword evidence="3" id="KW-1185">Reference proteome</keyword>
<evidence type="ECO:0000256" key="1">
    <source>
        <dbReference type="SAM" id="MobiDB-lite"/>
    </source>
</evidence>
<name>A0A9P8YI04_9PEZI</name>